<dbReference type="SUPFAM" id="SSF52540">
    <property type="entry name" value="P-loop containing nucleoside triphosphate hydrolases"/>
    <property type="match status" value="1"/>
</dbReference>
<proteinExistence type="predicted"/>
<dbReference type="Proteomes" id="UP000656319">
    <property type="component" value="Unassembled WGS sequence"/>
</dbReference>
<keyword evidence="2" id="KW-1185">Reference proteome</keyword>
<gene>
    <name evidence="1" type="ORF">LMG27952_04909</name>
</gene>
<sequence>MALDIAKAVKWVGKTVLLVEAFGRSGRPIAAWLNGNRQHLAATAFESREAVRQRITYVDLGGEEVIRDSLEQRGGLLLWLWGAGGTGKSTLAFELARRANAADCFIPVLVDFGWRGSLESYVATCIGEVGTSGFLPAEVVSRMLASGAIGLVVDGLSELQRAGAVEELEETARSGRVRNLVVTSRSPSPSEHFTAKKLGNLDHGALRDLAATYVPDRPQLEAALDAIESFAHLRGISPLFARIALRRFMEAGQLPSGLLELAQEYLLSLRKPAASAPTEEDLLRACRIAAFACLESSFTPHAVDEPYLRGLLDSEASRSAFVTDNYEKLTGAQLIQQLVQYGLLHTRVVNAMHRIDFVHHPLAEQLAAAHYASLPERARDALLQDIEKSDAAPGFKQALRALGLPGAWPEASLH</sequence>
<dbReference type="EMBL" id="CAJHCQ010000014">
    <property type="protein sequence ID" value="CAD6549768.1"/>
    <property type="molecule type" value="Genomic_DNA"/>
</dbReference>
<name>A0ABM8NYR0_9BURK</name>
<evidence type="ECO:0008006" key="3">
    <source>
        <dbReference type="Google" id="ProtNLM"/>
    </source>
</evidence>
<evidence type="ECO:0000313" key="1">
    <source>
        <dbReference type="EMBL" id="CAD6549768.1"/>
    </source>
</evidence>
<comment type="caution">
    <text evidence="1">The sequence shown here is derived from an EMBL/GenBank/DDBJ whole genome shotgun (WGS) entry which is preliminary data.</text>
</comment>
<accession>A0ABM8NYR0</accession>
<reference evidence="1 2" key="1">
    <citation type="submission" date="2020-10" db="EMBL/GenBank/DDBJ databases">
        <authorList>
            <person name="Peeters C."/>
        </authorList>
    </citation>
    <scope>NUCLEOTIDE SEQUENCE [LARGE SCALE GENOMIC DNA]</scope>
    <source>
        <strain evidence="1 2">LMG 27952</strain>
    </source>
</reference>
<dbReference type="RefSeq" id="WP_201698485.1">
    <property type="nucleotide sequence ID" value="NZ_CAJHCQ010000014.1"/>
</dbReference>
<dbReference type="InterPro" id="IPR027417">
    <property type="entry name" value="P-loop_NTPase"/>
</dbReference>
<protein>
    <recommendedName>
        <fullName evidence="3">NB-ARC domain-containing protein</fullName>
    </recommendedName>
</protein>
<organism evidence="1 2">
    <name type="scientific">Paraburkholderia hiiakae</name>
    <dbReference type="NCBI Taxonomy" id="1081782"/>
    <lineage>
        <taxon>Bacteria</taxon>
        <taxon>Pseudomonadati</taxon>
        <taxon>Pseudomonadota</taxon>
        <taxon>Betaproteobacteria</taxon>
        <taxon>Burkholderiales</taxon>
        <taxon>Burkholderiaceae</taxon>
        <taxon>Paraburkholderia</taxon>
    </lineage>
</organism>
<evidence type="ECO:0000313" key="2">
    <source>
        <dbReference type="Proteomes" id="UP000656319"/>
    </source>
</evidence>